<evidence type="ECO:0000256" key="3">
    <source>
        <dbReference type="SAM" id="MobiDB-lite"/>
    </source>
</evidence>
<protein>
    <recommendedName>
        <fullName evidence="4">Fcf2 pre-rRNA processing C-terminal domain-containing protein</fullName>
    </recommendedName>
</protein>
<evidence type="ECO:0000256" key="1">
    <source>
        <dbReference type="ARBA" id="ARBA00004604"/>
    </source>
</evidence>
<feature type="region of interest" description="Disordered" evidence="3">
    <location>
        <begin position="1"/>
        <end position="50"/>
    </location>
</feature>
<dbReference type="InterPro" id="IPR039883">
    <property type="entry name" value="Fcf2/DNTTIP2"/>
</dbReference>
<sequence>MDKQDETSRQSASDHDGDGEDETHHSLAKHSSNPLEKKNATAKNQTVGNELTHLIPGYTAPMRLETKSLRGIADVSVTELRKRAEASDAAKYNKQISILSKPTSTSDTSYATKIKTPSSLAIQRTTGSKAFNIPTSFTPTFHNKPQKQNDNTAGAKWFGMTPTPMTDSLKTDLALIRNRNYLDPKKFYKSADSFAGKVLQVGTVIEGPSEYYSSRLVKRERRQNFTEEVMADQGVASYAKRKFGELQMEKEKRRGGGGGGKKGRVVGKKRR</sequence>
<evidence type="ECO:0000313" key="5">
    <source>
        <dbReference type="EMBL" id="KAL3790595.1"/>
    </source>
</evidence>
<gene>
    <name evidence="5" type="ORF">HJC23_008801</name>
</gene>
<dbReference type="InterPro" id="IPR014810">
    <property type="entry name" value="Fcf2_C"/>
</dbReference>
<comment type="caution">
    <text evidence="5">The sequence shown here is derived from an EMBL/GenBank/DDBJ whole genome shotgun (WGS) entry which is preliminary data.</text>
</comment>
<keyword evidence="2" id="KW-0539">Nucleus</keyword>
<dbReference type="PANTHER" id="PTHR21686:SF12">
    <property type="entry name" value="DEOXYNUCLEOTIDYLTRANSFERASE TERMINAL-INTERACTING PROTEIN 2"/>
    <property type="match status" value="1"/>
</dbReference>
<evidence type="ECO:0000313" key="6">
    <source>
        <dbReference type="Proteomes" id="UP001516023"/>
    </source>
</evidence>
<dbReference type="Proteomes" id="UP001516023">
    <property type="component" value="Unassembled WGS sequence"/>
</dbReference>
<comment type="subcellular location">
    <subcellularLocation>
        <location evidence="1">Nucleus</location>
        <location evidence="1">Nucleolus</location>
    </subcellularLocation>
</comment>
<dbReference type="EMBL" id="JABMIG020000125">
    <property type="protein sequence ID" value="KAL3790595.1"/>
    <property type="molecule type" value="Genomic_DNA"/>
</dbReference>
<dbReference type="GO" id="GO:0005730">
    <property type="term" value="C:nucleolus"/>
    <property type="evidence" value="ECO:0007669"/>
    <property type="project" value="UniProtKB-SubCell"/>
</dbReference>
<accession>A0ABD3PRB0</accession>
<dbReference type="Pfam" id="PF08698">
    <property type="entry name" value="Fcf2"/>
    <property type="match status" value="1"/>
</dbReference>
<evidence type="ECO:0000256" key="2">
    <source>
        <dbReference type="ARBA" id="ARBA00023242"/>
    </source>
</evidence>
<reference evidence="5 6" key="1">
    <citation type="journal article" date="2020" name="G3 (Bethesda)">
        <title>Improved Reference Genome for Cyclotella cryptica CCMP332, a Model for Cell Wall Morphogenesis, Salinity Adaptation, and Lipid Production in Diatoms (Bacillariophyta).</title>
        <authorList>
            <person name="Roberts W.R."/>
            <person name="Downey K.M."/>
            <person name="Ruck E.C."/>
            <person name="Traller J.C."/>
            <person name="Alverson A.J."/>
        </authorList>
    </citation>
    <scope>NUCLEOTIDE SEQUENCE [LARGE SCALE GENOMIC DNA]</scope>
    <source>
        <strain evidence="5 6">CCMP332</strain>
    </source>
</reference>
<proteinExistence type="predicted"/>
<feature type="domain" description="Fcf2 pre-rRNA processing C-terminal" evidence="4">
    <location>
        <begin position="150"/>
        <end position="242"/>
    </location>
</feature>
<feature type="compositionally biased region" description="Basic residues" evidence="3">
    <location>
        <begin position="261"/>
        <end position="271"/>
    </location>
</feature>
<organism evidence="5 6">
    <name type="scientific">Cyclotella cryptica</name>
    <dbReference type="NCBI Taxonomy" id="29204"/>
    <lineage>
        <taxon>Eukaryota</taxon>
        <taxon>Sar</taxon>
        <taxon>Stramenopiles</taxon>
        <taxon>Ochrophyta</taxon>
        <taxon>Bacillariophyta</taxon>
        <taxon>Coscinodiscophyceae</taxon>
        <taxon>Thalassiosirophycidae</taxon>
        <taxon>Stephanodiscales</taxon>
        <taxon>Stephanodiscaceae</taxon>
        <taxon>Cyclotella</taxon>
    </lineage>
</organism>
<dbReference type="PANTHER" id="PTHR21686">
    <property type="entry name" value="DEOXYNUCLEOTIDYLTRANSFERASE TERMINAL-INTERACTING PROTEIN 2"/>
    <property type="match status" value="1"/>
</dbReference>
<name>A0ABD3PRB0_9STRA</name>
<feature type="compositionally biased region" description="Basic and acidic residues" evidence="3">
    <location>
        <begin position="1"/>
        <end position="16"/>
    </location>
</feature>
<evidence type="ECO:0000259" key="4">
    <source>
        <dbReference type="Pfam" id="PF08698"/>
    </source>
</evidence>
<keyword evidence="6" id="KW-1185">Reference proteome</keyword>
<feature type="region of interest" description="Disordered" evidence="3">
    <location>
        <begin position="246"/>
        <end position="271"/>
    </location>
</feature>
<dbReference type="AlphaFoldDB" id="A0ABD3PRB0"/>